<dbReference type="GO" id="GO:0016757">
    <property type="term" value="F:glycosyltransferase activity"/>
    <property type="evidence" value="ECO:0007669"/>
    <property type="project" value="UniProtKB-KW"/>
</dbReference>
<keyword evidence="4" id="KW-0808">Transferase</keyword>
<protein>
    <recommendedName>
        <fullName evidence="6">Glycosyltransferase 2-like domain-containing protein</fullName>
    </recommendedName>
</protein>
<comment type="caution">
    <text evidence="7">The sequence shown here is derived from an EMBL/GenBank/DDBJ whole genome shotgun (WGS) entry which is preliminary data.</text>
</comment>
<keyword evidence="3" id="KW-0328">Glycosyltransferase</keyword>
<evidence type="ECO:0000313" key="7">
    <source>
        <dbReference type="EMBL" id="OGG78623.1"/>
    </source>
</evidence>
<evidence type="ECO:0000256" key="5">
    <source>
        <dbReference type="ARBA" id="ARBA00023136"/>
    </source>
</evidence>
<keyword evidence="2" id="KW-1003">Cell membrane</keyword>
<dbReference type="InterPro" id="IPR001173">
    <property type="entry name" value="Glyco_trans_2-like"/>
</dbReference>
<evidence type="ECO:0000259" key="6">
    <source>
        <dbReference type="Pfam" id="PF00535"/>
    </source>
</evidence>
<gene>
    <name evidence="7" type="ORF">A3A36_01770</name>
</gene>
<dbReference type="Pfam" id="PF00535">
    <property type="entry name" value="Glycos_transf_2"/>
    <property type="match status" value="1"/>
</dbReference>
<evidence type="ECO:0000256" key="2">
    <source>
        <dbReference type="ARBA" id="ARBA00022475"/>
    </source>
</evidence>
<dbReference type="PANTHER" id="PTHR43646:SF2">
    <property type="entry name" value="GLYCOSYLTRANSFERASE 2-LIKE DOMAIN-CONTAINING PROTEIN"/>
    <property type="match status" value="1"/>
</dbReference>
<keyword evidence="5" id="KW-0472">Membrane</keyword>
<dbReference type="Gene3D" id="3.90.550.10">
    <property type="entry name" value="Spore Coat Polysaccharide Biosynthesis Protein SpsA, Chain A"/>
    <property type="match status" value="1"/>
</dbReference>
<name>A0A1F6EYI9_9BACT</name>
<dbReference type="Proteomes" id="UP000178811">
    <property type="component" value="Unassembled WGS sequence"/>
</dbReference>
<proteinExistence type="predicted"/>
<evidence type="ECO:0000256" key="1">
    <source>
        <dbReference type="ARBA" id="ARBA00004236"/>
    </source>
</evidence>
<evidence type="ECO:0000313" key="8">
    <source>
        <dbReference type="Proteomes" id="UP000178811"/>
    </source>
</evidence>
<dbReference type="InterPro" id="IPR029044">
    <property type="entry name" value="Nucleotide-diphossugar_trans"/>
</dbReference>
<dbReference type="PANTHER" id="PTHR43646">
    <property type="entry name" value="GLYCOSYLTRANSFERASE"/>
    <property type="match status" value="1"/>
</dbReference>
<dbReference type="EMBL" id="MFLW01000002">
    <property type="protein sequence ID" value="OGG78623.1"/>
    <property type="molecule type" value="Genomic_DNA"/>
</dbReference>
<dbReference type="SUPFAM" id="SSF53448">
    <property type="entry name" value="Nucleotide-diphospho-sugar transferases"/>
    <property type="match status" value="1"/>
</dbReference>
<reference evidence="7 8" key="1">
    <citation type="journal article" date="2016" name="Nat. Commun.">
        <title>Thousands of microbial genomes shed light on interconnected biogeochemical processes in an aquifer system.</title>
        <authorList>
            <person name="Anantharaman K."/>
            <person name="Brown C.T."/>
            <person name="Hug L.A."/>
            <person name="Sharon I."/>
            <person name="Castelle C.J."/>
            <person name="Probst A.J."/>
            <person name="Thomas B.C."/>
            <person name="Singh A."/>
            <person name="Wilkins M.J."/>
            <person name="Karaoz U."/>
            <person name="Brodie E.L."/>
            <person name="Williams K.H."/>
            <person name="Hubbard S.S."/>
            <person name="Banfield J.F."/>
        </authorList>
    </citation>
    <scope>NUCLEOTIDE SEQUENCE [LARGE SCALE GENOMIC DNA]</scope>
</reference>
<evidence type="ECO:0000256" key="3">
    <source>
        <dbReference type="ARBA" id="ARBA00022676"/>
    </source>
</evidence>
<dbReference type="AlphaFoldDB" id="A0A1F6EYI9"/>
<feature type="domain" description="Glycosyltransferase 2-like" evidence="6">
    <location>
        <begin position="5"/>
        <end position="131"/>
    </location>
</feature>
<evidence type="ECO:0000256" key="4">
    <source>
        <dbReference type="ARBA" id="ARBA00022679"/>
    </source>
</evidence>
<organism evidence="7 8">
    <name type="scientific">Candidatus Kaiserbacteria bacterium RIFCSPLOWO2_01_FULL_52_12b</name>
    <dbReference type="NCBI Taxonomy" id="1798509"/>
    <lineage>
        <taxon>Bacteria</taxon>
        <taxon>Candidatus Kaiseribacteriota</taxon>
    </lineage>
</organism>
<accession>A0A1F6EYI9</accession>
<dbReference type="GO" id="GO:0005886">
    <property type="term" value="C:plasma membrane"/>
    <property type="evidence" value="ECO:0007669"/>
    <property type="project" value="UniProtKB-SubCell"/>
</dbReference>
<comment type="subcellular location">
    <subcellularLocation>
        <location evidence="1">Cell membrane</location>
    </subcellularLocation>
</comment>
<sequence>MPVISIIIPTLREEQFLERTLENLKGLQLPHEIIITDGGSIDRTLDIARRYTDKIMVWNQPRRQTFGEAKNAGAALAIGNFFVFIDADVIVPSPETFFKEMLAAFEKNKKLVGMTVPLKPWAENLSWVDAFFCAPLNWFYVVSNNVFHSGNSSGEFQMVRAETFKKIGGFSEHLAAGEDNELFRKLAAHGRTLSYRKLYVRHSLRRAHKLGWLRTYGIWIKNGLSVSLRGKAAYKEWTVVR</sequence>